<evidence type="ECO:0000256" key="4">
    <source>
        <dbReference type="ARBA" id="ARBA00017858"/>
    </source>
</evidence>
<dbReference type="Pfam" id="PF08544">
    <property type="entry name" value="GHMP_kinases_C"/>
    <property type="match status" value="1"/>
</dbReference>
<dbReference type="Gene3D" id="3.30.70.890">
    <property type="entry name" value="GHMP kinase, C-terminal domain"/>
    <property type="match status" value="1"/>
</dbReference>
<keyword evidence="6 13" id="KW-0808">Transferase</keyword>
<evidence type="ECO:0000256" key="1">
    <source>
        <dbReference type="ARBA" id="ARBA00005015"/>
    </source>
</evidence>
<evidence type="ECO:0000256" key="12">
    <source>
        <dbReference type="ARBA" id="ARBA00049954"/>
    </source>
</evidence>
<keyword evidence="13" id="KW-0963">Cytoplasm</keyword>
<feature type="domain" description="GHMP kinase C-terminal" evidence="15">
    <location>
        <begin position="222"/>
        <end position="293"/>
    </location>
</feature>
<evidence type="ECO:0000259" key="14">
    <source>
        <dbReference type="Pfam" id="PF00288"/>
    </source>
</evidence>
<evidence type="ECO:0000256" key="9">
    <source>
        <dbReference type="ARBA" id="ARBA00022777"/>
    </source>
</evidence>
<evidence type="ECO:0000256" key="10">
    <source>
        <dbReference type="ARBA" id="ARBA00022840"/>
    </source>
</evidence>
<dbReference type="SUPFAM" id="SSF55060">
    <property type="entry name" value="GHMP Kinase, C-terminal domain"/>
    <property type="match status" value="1"/>
</dbReference>
<comment type="catalytic activity">
    <reaction evidence="11 13">
        <text>L-homoserine + ATP = O-phospho-L-homoserine + ADP + H(+)</text>
        <dbReference type="Rhea" id="RHEA:13985"/>
        <dbReference type="ChEBI" id="CHEBI:15378"/>
        <dbReference type="ChEBI" id="CHEBI:30616"/>
        <dbReference type="ChEBI" id="CHEBI:57476"/>
        <dbReference type="ChEBI" id="CHEBI:57590"/>
        <dbReference type="ChEBI" id="CHEBI:456216"/>
        <dbReference type="EC" id="2.7.1.39"/>
    </reaction>
</comment>
<dbReference type="InterPro" id="IPR013750">
    <property type="entry name" value="GHMP_kinase_C_dom"/>
</dbReference>
<dbReference type="InterPro" id="IPR006204">
    <property type="entry name" value="GHMP_kinase_N_dom"/>
</dbReference>
<dbReference type="GO" id="GO:0009088">
    <property type="term" value="P:threonine biosynthetic process"/>
    <property type="evidence" value="ECO:0007669"/>
    <property type="project" value="UniProtKB-UniRule"/>
</dbReference>
<dbReference type="PROSITE" id="PS00627">
    <property type="entry name" value="GHMP_KINASES_ATP"/>
    <property type="match status" value="1"/>
</dbReference>
<gene>
    <name evidence="13" type="primary">thrB</name>
    <name evidence="16" type="ORF">IDM49_04590</name>
</gene>
<keyword evidence="10 13" id="KW-0067">ATP-binding</keyword>
<comment type="similarity">
    <text evidence="2 13">Belongs to the GHMP kinase family. Homoserine kinase subfamily.</text>
</comment>
<dbReference type="PIRSF" id="PIRSF000676">
    <property type="entry name" value="Homoser_kin"/>
    <property type="match status" value="1"/>
</dbReference>
<dbReference type="Proteomes" id="UP000516404">
    <property type="component" value="Chromosome"/>
</dbReference>
<comment type="pathway">
    <text evidence="1 13">Amino-acid biosynthesis; L-threonine biosynthesis; L-threonine from L-aspartate: step 4/5.</text>
</comment>
<dbReference type="InterPro" id="IPR036554">
    <property type="entry name" value="GHMP_kinase_C_sf"/>
</dbReference>
<keyword evidence="8 13" id="KW-0547">Nucleotide-binding</keyword>
<dbReference type="GO" id="GO:0004413">
    <property type="term" value="F:homoserine kinase activity"/>
    <property type="evidence" value="ECO:0007669"/>
    <property type="project" value="UniProtKB-UniRule"/>
</dbReference>
<proteinExistence type="inferred from homology"/>
<dbReference type="InterPro" id="IPR014721">
    <property type="entry name" value="Ribsml_uS5_D2-typ_fold_subgr"/>
</dbReference>
<keyword evidence="7 13" id="KW-0791">Threonine biosynthesis</keyword>
<feature type="domain" description="GHMP kinase N-terminal" evidence="14">
    <location>
        <begin position="77"/>
        <end position="160"/>
    </location>
</feature>
<keyword evidence="9 13" id="KW-0418">Kinase</keyword>
<evidence type="ECO:0000256" key="7">
    <source>
        <dbReference type="ARBA" id="ARBA00022697"/>
    </source>
</evidence>
<dbReference type="PRINTS" id="PR00958">
    <property type="entry name" value="HOMSERKINASE"/>
</dbReference>
<dbReference type="SUPFAM" id="SSF54211">
    <property type="entry name" value="Ribosomal protein S5 domain 2-like"/>
    <property type="match status" value="1"/>
</dbReference>
<dbReference type="Pfam" id="PF00288">
    <property type="entry name" value="GHMP_kinases_N"/>
    <property type="match status" value="1"/>
</dbReference>
<dbReference type="AlphaFoldDB" id="A0A7H2BGP4"/>
<accession>A0A7H2BGP4</accession>
<evidence type="ECO:0000256" key="3">
    <source>
        <dbReference type="ARBA" id="ARBA00012078"/>
    </source>
</evidence>
<dbReference type="KEGG" id="rter:IDM49_04590"/>
<dbReference type="InterPro" id="IPR006203">
    <property type="entry name" value="GHMP_knse_ATP-bd_CS"/>
</dbReference>
<name>A0A7H2BGP4_9MICC</name>
<dbReference type="InterPro" id="IPR020568">
    <property type="entry name" value="Ribosomal_Su5_D2-typ_SF"/>
</dbReference>
<organism evidence="16 17">
    <name type="scientific">Rothia terrae</name>
    <dbReference type="NCBI Taxonomy" id="396015"/>
    <lineage>
        <taxon>Bacteria</taxon>
        <taxon>Bacillati</taxon>
        <taxon>Actinomycetota</taxon>
        <taxon>Actinomycetes</taxon>
        <taxon>Micrococcales</taxon>
        <taxon>Micrococcaceae</taxon>
        <taxon>Rothia</taxon>
    </lineage>
</organism>
<dbReference type="Gene3D" id="3.30.230.10">
    <property type="match status" value="1"/>
</dbReference>
<reference evidence="16 17" key="1">
    <citation type="submission" date="2020-09" db="EMBL/GenBank/DDBJ databases">
        <title>Investigation of environmental microbes.</title>
        <authorList>
            <person name="Ou Y."/>
            <person name="Kang Q."/>
        </authorList>
    </citation>
    <scope>NUCLEOTIDE SEQUENCE [LARGE SCALE GENOMIC DNA]</scope>
    <source>
        <strain evidence="16 17">KJZ-14</strain>
    </source>
</reference>
<evidence type="ECO:0000313" key="16">
    <source>
        <dbReference type="EMBL" id="QNV38840.1"/>
    </source>
</evidence>
<feature type="binding site" evidence="13">
    <location>
        <begin position="106"/>
        <end position="116"/>
    </location>
    <ligand>
        <name>ATP</name>
        <dbReference type="ChEBI" id="CHEBI:30616"/>
    </ligand>
</feature>
<evidence type="ECO:0000256" key="13">
    <source>
        <dbReference type="HAMAP-Rule" id="MF_00384"/>
    </source>
</evidence>
<dbReference type="GO" id="GO:0005524">
    <property type="term" value="F:ATP binding"/>
    <property type="evidence" value="ECO:0007669"/>
    <property type="project" value="UniProtKB-UniRule"/>
</dbReference>
<dbReference type="EMBL" id="CP061539">
    <property type="protein sequence ID" value="QNV38840.1"/>
    <property type="molecule type" value="Genomic_DNA"/>
</dbReference>
<dbReference type="PANTHER" id="PTHR20861:SF1">
    <property type="entry name" value="HOMOSERINE KINASE"/>
    <property type="match status" value="1"/>
</dbReference>
<dbReference type="InterPro" id="IPR000870">
    <property type="entry name" value="Homoserine_kinase"/>
</dbReference>
<dbReference type="UniPathway" id="UPA00050">
    <property type="reaction ID" value="UER00064"/>
</dbReference>
<protein>
    <recommendedName>
        <fullName evidence="4 13">Homoserine kinase</fullName>
        <shortName evidence="13">HK</shortName>
        <shortName evidence="13">HSK</shortName>
        <ecNumber evidence="3 13">2.7.1.39</ecNumber>
    </recommendedName>
</protein>
<comment type="subcellular location">
    <subcellularLocation>
        <location evidence="13">Cytoplasm</location>
    </subcellularLocation>
</comment>
<evidence type="ECO:0000256" key="5">
    <source>
        <dbReference type="ARBA" id="ARBA00022605"/>
    </source>
</evidence>
<sequence>MIDGSNEAQYTPDIIPVGTSVTVHVPASSANLGPGYDSLGVSLAYFDELTITRIEEGLEFELSGEGAEEVPQDASHLVVKAMQTAWKAIGLFELPTLRITAHNRIPHSRGMGSSASAIVAGVVAANALLPEEVRLSEDAVLQICSGMEGHPDNVAPSLYGNLVISYGDNEGWHSLPVAVHPDIKPVVAIPDYEVPTKVARGLIPETVPHRDAAANSGRAALLSQALSSHPEYLFAATQDLLHQSYRATAMKPSASLVAVLRGHGYPAVISGAGPTVMVFTRGQEERENVISTIEHFSQTSPASIFDQRKLVWRVLPVEIDTKGVIVTREENASAK</sequence>
<comment type="function">
    <text evidence="12 13">Catalyzes the ATP-dependent phosphorylation of L-homoserine to L-homoserine phosphate.</text>
</comment>
<evidence type="ECO:0000256" key="6">
    <source>
        <dbReference type="ARBA" id="ARBA00022679"/>
    </source>
</evidence>
<evidence type="ECO:0000259" key="15">
    <source>
        <dbReference type="Pfam" id="PF08544"/>
    </source>
</evidence>
<evidence type="ECO:0000256" key="2">
    <source>
        <dbReference type="ARBA" id="ARBA00007370"/>
    </source>
</evidence>
<dbReference type="NCBIfam" id="TIGR00191">
    <property type="entry name" value="thrB"/>
    <property type="match status" value="1"/>
</dbReference>
<evidence type="ECO:0000256" key="11">
    <source>
        <dbReference type="ARBA" id="ARBA00049375"/>
    </source>
</evidence>
<dbReference type="HAMAP" id="MF_00384">
    <property type="entry name" value="Homoser_kinase"/>
    <property type="match status" value="1"/>
</dbReference>
<dbReference type="PANTHER" id="PTHR20861">
    <property type="entry name" value="HOMOSERINE/4-DIPHOSPHOCYTIDYL-2-C-METHYL-D-ERYTHRITOL KINASE"/>
    <property type="match status" value="1"/>
</dbReference>
<keyword evidence="5 13" id="KW-0028">Amino-acid biosynthesis</keyword>
<dbReference type="EC" id="2.7.1.39" evidence="3 13"/>
<dbReference type="GO" id="GO:0005737">
    <property type="term" value="C:cytoplasm"/>
    <property type="evidence" value="ECO:0007669"/>
    <property type="project" value="UniProtKB-SubCell"/>
</dbReference>
<evidence type="ECO:0000256" key="8">
    <source>
        <dbReference type="ARBA" id="ARBA00022741"/>
    </source>
</evidence>
<keyword evidence="17" id="KW-1185">Reference proteome</keyword>
<evidence type="ECO:0000313" key="17">
    <source>
        <dbReference type="Proteomes" id="UP000516404"/>
    </source>
</evidence>